<dbReference type="Pfam" id="PF18759">
    <property type="entry name" value="Plavaka"/>
    <property type="match status" value="1"/>
</dbReference>
<dbReference type="AlphaFoldDB" id="F8P5V0"/>
<dbReference type="HOGENOM" id="CLU_006344_5_0_1"/>
<protein>
    <submittedName>
        <fullName evidence="2">Uncharacterized protein</fullName>
    </submittedName>
</protein>
<evidence type="ECO:0000256" key="1">
    <source>
        <dbReference type="SAM" id="MobiDB-lite"/>
    </source>
</evidence>
<reference evidence="2" key="1">
    <citation type="submission" date="2011-04" db="EMBL/GenBank/DDBJ databases">
        <title>Evolution of plant cell wall degrading machinery underlies the functional diversity of forest fungi.</title>
        <authorList>
            <consortium name="US DOE Joint Genome Institute (JGI-PGF)"/>
            <person name="Eastwood D.C."/>
            <person name="Floudas D."/>
            <person name="Binder M."/>
            <person name="Majcherczyk A."/>
            <person name="Schneider P."/>
            <person name="Aerts A."/>
            <person name="Asiegbu F.O."/>
            <person name="Baker S.E."/>
            <person name="Barry K."/>
            <person name="Bendiksby M."/>
            <person name="Blumentritt M."/>
            <person name="Coutinho P.M."/>
            <person name="Cullen D."/>
            <person name="Cullen D."/>
            <person name="Gathman A."/>
            <person name="Goodell B."/>
            <person name="Henrissat B."/>
            <person name="Ihrmark K."/>
            <person name="Kauserud H."/>
            <person name="Kohler A."/>
            <person name="LaButti K."/>
            <person name="Lapidus A."/>
            <person name="Lavin J.L."/>
            <person name="Lee Y.-H."/>
            <person name="Lindquist E."/>
            <person name="Lilly W."/>
            <person name="Lucas S."/>
            <person name="Morin E."/>
            <person name="Murat C."/>
            <person name="Oguiza J.A."/>
            <person name="Park J."/>
            <person name="Pisabarro A.G."/>
            <person name="Riley R."/>
            <person name="Rosling A."/>
            <person name="Salamov A."/>
            <person name="Schmidt O."/>
            <person name="Schmutz J."/>
            <person name="Skrede I."/>
            <person name="Stenlid J."/>
            <person name="Wiebenga A."/>
            <person name="Xie X."/>
            <person name="Kues U."/>
            <person name="Hibbett D.S."/>
            <person name="Hoffmeister D."/>
            <person name="Hogberg N."/>
            <person name="Martin F."/>
            <person name="Grigoriev I.V."/>
            <person name="Watkinson S.C."/>
        </authorList>
    </citation>
    <scope>NUCLEOTIDE SEQUENCE</scope>
    <source>
        <strain evidence="2">S7.9</strain>
    </source>
</reference>
<evidence type="ECO:0000313" key="2">
    <source>
        <dbReference type="EMBL" id="EGO21987.1"/>
    </source>
</evidence>
<proteinExistence type="predicted"/>
<dbReference type="RefSeq" id="XP_007321773.1">
    <property type="nucleotide sequence ID" value="XM_007321711.1"/>
</dbReference>
<dbReference type="Proteomes" id="UP000008064">
    <property type="component" value="Unassembled WGS sequence"/>
</dbReference>
<accession>F8P5V0</accession>
<dbReference type="KEGG" id="sla:SERLADRAFT_441217"/>
<name>F8P5V0_SERL9</name>
<dbReference type="OrthoDB" id="2676001at2759"/>
<sequence>MVKLFSAFMWSETFSGDGNMLYSPPPKHISHQEMVDIVKDMRNSIEPESDRVGASVEVITAGRERYQLQLQDVKKPCLLSLPVDHHSPPDPPISGPSKPSSGTKCTSDRNEGEEPSTEEDPTICPACHKKLKTPQGLISHLLSARSCKWYNKGKLQSLTIPGELDRGNDLEIREVPDMLPDELRPMGEDPEDVVDDYYDHLYDLIPTESEENMAGPSKLPDEDNEERIEVPHPTAGKVIRMDKTVYERWRREFGAEDMDGDMDMDSDMSDGLGNIFAPFASELDWRVACWAVQDGVGHKSFDRLMAIPGVADKLGLSYHNIYGLHKLVNCVPERATWKTRELWFRNSPEHKHMVYHRDPIEAIKSLLGNPAHAKDIVYRPKRIFTNASKSHRIYNEMWTRDW</sequence>
<dbReference type="EMBL" id="GL945438">
    <property type="protein sequence ID" value="EGO21987.1"/>
    <property type="molecule type" value="Genomic_DNA"/>
</dbReference>
<organism>
    <name type="scientific">Serpula lacrymans var. lacrymans (strain S7.9)</name>
    <name type="common">Dry rot fungus</name>
    <dbReference type="NCBI Taxonomy" id="578457"/>
    <lineage>
        <taxon>Eukaryota</taxon>
        <taxon>Fungi</taxon>
        <taxon>Dikarya</taxon>
        <taxon>Basidiomycota</taxon>
        <taxon>Agaricomycotina</taxon>
        <taxon>Agaricomycetes</taxon>
        <taxon>Agaricomycetidae</taxon>
        <taxon>Boletales</taxon>
        <taxon>Coniophorineae</taxon>
        <taxon>Serpulaceae</taxon>
        <taxon>Serpula</taxon>
    </lineage>
</organism>
<dbReference type="InterPro" id="IPR041078">
    <property type="entry name" value="Plavaka"/>
</dbReference>
<gene>
    <name evidence="2" type="ORF">SERLADRAFT_441217</name>
</gene>
<dbReference type="GeneID" id="18815509"/>
<feature type="region of interest" description="Disordered" evidence="1">
    <location>
        <begin position="80"/>
        <end position="124"/>
    </location>
</feature>